<evidence type="ECO:0000259" key="3">
    <source>
        <dbReference type="SMART" id="SM00642"/>
    </source>
</evidence>
<keyword evidence="2" id="KW-0462">Maltose metabolism</keyword>
<dbReference type="GO" id="GO:0004556">
    <property type="term" value="F:alpha-amylase activity"/>
    <property type="evidence" value="ECO:0007669"/>
    <property type="project" value="TreeGrafter"/>
</dbReference>
<dbReference type="InterPro" id="IPR006047">
    <property type="entry name" value="GH13_cat_dom"/>
</dbReference>
<name>A0A4Z0YMH8_9PEZI</name>
<sequence length="414" mass="47876">MITPPPVPAHKWWKEATGYQIYPASFKDLNGDGWGDIDGITSSLDYLVALGVDFIWIFPVYESPDHDIGYDISDYEAISPNLRVLMDLVVNHMSREHAWFRSSRTSRDNKHSNWHIWRDPKYDPETGVRKPPDNWQAGFWRQRLDLRAGTRPTFPDAPISDPSREEQFPPLEWIWNGAGMHAWRKEQRVEAVDKYGFDKSLIRELPVTPRDELHEMRQHTLPELKRAIALTQSLVAGTTGTRDRDDELHPEDEVRGREAFEGILRRGRDNARTPMQWTAEDSHAGFSFAGARSWIRVNPNYRRTNLADQERDESSVLSFWKAAVSNRMAHANLFIHGEYQVFDQENERTYTYWKKSASGPEVALAVVNFLSEKVDMPLLPEEEMTSLNFLMSTRGSEQLDTVIAPLESWEGMYP</sequence>
<dbReference type="OrthoDB" id="1740265at2759"/>
<dbReference type="AlphaFoldDB" id="A0A4Z0YMH8"/>
<feature type="domain" description="Glycosyl hydrolase family 13 catalytic" evidence="3">
    <location>
        <begin position="20"/>
        <end position="370"/>
    </location>
</feature>
<evidence type="ECO:0000256" key="1">
    <source>
        <dbReference type="ARBA" id="ARBA00008061"/>
    </source>
</evidence>
<reference evidence="4 5" key="1">
    <citation type="submission" date="2019-03" db="EMBL/GenBank/DDBJ databases">
        <title>Draft genome sequence of Xylaria hypoxylon DSM 108379, a ubiquitous saprotrophic-parasitic fungi on hardwood.</title>
        <authorList>
            <person name="Buettner E."/>
            <person name="Leonhardt S."/>
            <person name="Gebauer A.M."/>
            <person name="Liers C."/>
            <person name="Hofrichter M."/>
            <person name="Kellner H."/>
        </authorList>
    </citation>
    <scope>NUCLEOTIDE SEQUENCE [LARGE SCALE GENOMIC DNA]</scope>
    <source>
        <strain evidence="4 5">DSM 108379</strain>
    </source>
</reference>
<dbReference type="Pfam" id="PF00128">
    <property type="entry name" value="Alpha-amylase"/>
    <property type="match status" value="2"/>
</dbReference>
<dbReference type="Proteomes" id="UP000297716">
    <property type="component" value="Unassembled WGS sequence"/>
</dbReference>
<dbReference type="EMBL" id="SKBN01000339">
    <property type="protein sequence ID" value="TGJ78866.1"/>
    <property type="molecule type" value="Genomic_DNA"/>
</dbReference>
<organism evidence="4 5">
    <name type="scientific">Xylaria hypoxylon</name>
    <dbReference type="NCBI Taxonomy" id="37992"/>
    <lineage>
        <taxon>Eukaryota</taxon>
        <taxon>Fungi</taxon>
        <taxon>Dikarya</taxon>
        <taxon>Ascomycota</taxon>
        <taxon>Pezizomycotina</taxon>
        <taxon>Sordariomycetes</taxon>
        <taxon>Xylariomycetidae</taxon>
        <taxon>Xylariales</taxon>
        <taxon>Xylariaceae</taxon>
        <taxon>Xylaria</taxon>
    </lineage>
</organism>
<evidence type="ECO:0000256" key="2">
    <source>
        <dbReference type="ARBA" id="ARBA00026248"/>
    </source>
</evidence>
<dbReference type="InterPro" id="IPR045857">
    <property type="entry name" value="O16G_dom_2"/>
</dbReference>
<comment type="caution">
    <text evidence="4">The sequence shown here is derived from an EMBL/GenBank/DDBJ whole genome shotgun (WGS) entry which is preliminary data.</text>
</comment>
<accession>A0A4Z0YMH8</accession>
<dbReference type="STRING" id="37992.A0A4Z0YMH8"/>
<dbReference type="GO" id="GO:0000025">
    <property type="term" value="P:maltose catabolic process"/>
    <property type="evidence" value="ECO:0007669"/>
    <property type="project" value="TreeGrafter"/>
</dbReference>
<dbReference type="InterPro" id="IPR013780">
    <property type="entry name" value="Glyco_hydro_b"/>
</dbReference>
<comment type="similarity">
    <text evidence="1">Belongs to the glycosyl hydrolase 13 family.</text>
</comment>
<evidence type="ECO:0000313" key="4">
    <source>
        <dbReference type="EMBL" id="TGJ78866.1"/>
    </source>
</evidence>
<dbReference type="Gene3D" id="3.90.400.10">
    <property type="entry name" value="Oligo-1,6-glucosidase, Domain 2"/>
    <property type="match status" value="1"/>
</dbReference>
<proteinExistence type="inferred from homology"/>
<keyword evidence="5" id="KW-1185">Reference proteome</keyword>
<dbReference type="SMART" id="SM00642">
    <property type="entry name" value="Aamy"/>
    <property type="match status" value="1"/>
</dbReference>
<gene>
    <name evidence="4" type="ORF">E0Z10_g9898</name>
</gene>
<dbReference type="InterPro" id="IPR017853">
    <property type="entry name" value="GH"/>
</dbReference>
<dbReference type="Gene3D" id="3.20.20.80">
    <property type="entry name" value="Glycosidases"/>
    <property type="match status" value="3"/>
</dbReference>
<dbReference type="GO" id="GO:0005987">
    <property type="term" value="P:sucrose catabolic process"/>
    <property type="evidence" value="ECO:0007669"/>
    <property type="project" value="TreeGrafter"/>
</dbReference>
<dbReference type="GO" id="GO:0004575">
    <property type="term" value="F:sucrose alpha-glucosidase activity"/>
    <property type="evidence" value="ECO:0007669"/>
    <property type="project" value="TreeGrafter"/>
</dbReference>
<protein>
    <recommendedName>
        <fullName evidence="3">Glycosyl hydrolase family 13 catalytic domain-containing protein</fullName>
    </recommendedName>
</protein>
<dbReference type="PANTHER" id="PTHR10357:SF179">
    <property type="entry name" value="NEUTRAL AND BASIC AMINO ACID TRANSPORT PROTEIN RBAT"/>
    <property type="match status" value="1"/>
</dbReference>
<dbReference type="Gene3D" id="2.60.40.1180">
    <property type="entry name" value="Golgi alpha-mannosidase II"/>
    <property type="match status" value="1"/>
</dbReference>
<dbReference type="GO" id="GO:0004574">
    <property type="term" value="F:oligo-1,6-glucosidase activity"/>
    <property type="evidence" value="ECO:0007669"/>
    <property type="project" value="TreeGrafter"/>
</dbReference>
<dbReference type="PANTHER" id="PTHR10357">
    <property type="entry name" value="ALPHA-AMYLASE FAMILY MEMBER"/>
    <property type="match status" value="1"/>
</dbReference>
<evidence type="ECO:0000313" key="5">
    <source>
        <dbReference type="Proteomes" id="UP000297716"/>
    </source>
</evidence>
<dbReference type="GO" id="GO:0033934">
    <property type="term" value="F:glucan 1,4-alpha-maltotriohydrolase activity"/>
    <property type="evidence" value="ECO:0007669"/>
    <property type="project" value="TreeGrafter"/>
</dbReference>
<dbReference type="SUPFAM" id="SSF51445">
    <property type="entry name" value="(Trans)glycosidases"/>
    <property type="match status" value="1"/>
</dbReference>